<dbReference type="InterPro" id="IPR052557">
    <property type="entry name" value="CAP/Cytokinesis_protein"/>
</dbReference>
<sequence length="341" mass="39498">MIKDLSTILLMCGVMYGQQADFAKMDFHRADSIAAVYKEESLRNLPLLAYQLTSSLPTKIEKFRAIYTWVSTNIDNDYTYYLRNKRKREKFANDSLALITWNNSFQSKVFEKLLKEQKTICTGYAYILRELASMVDINCKIIDGYARTTTANISEPGTPNHSWNAVEIDHTWYLCDATWSSGSFEQSAHSFKFIRNYNDSYFLTDPALFSKDHYPLDTAWLLMDSKPELSQFLNAPLIYKNAYDHQVIPLEPKEMNFQVAKNDLITFLCKASEDVGLEDVTVEIVSGIKNLTKKPMVFRNNDRTLSITHKFEILGYYDVHIKIKDDYVASYTVRVKKKNRS</sequence>
<evidence type="ECO:0000313" key="3">
    <source>
        <dbReference type="Proteomes" id="UP001500459"/>
    </source>
</evidence>
<dbReference type="InterPro" id="IPR038765">
    <property type="entry name" value="Papain-like_cys_pep_sf"/>
</dbReference>
<gene>
    <name evidence="2" type="ORF">GCM10022393_28780</name>
</gene>
<dbReference type="PANTHER" id="PTHR46333:SF2">
    <property type="entry name" value="CYTOKINESIS PROTEIN 3"/>
    <property type="match status" value="1"/>
</dbReference>
<name>A0ABP6UNB0_9FLAO</name>
<evidence type="ECO:0000313" key="2">
    <source>
        <dbReference type="EMBL" id="GAA3513223.1"/>
    </source>
</evidence>
<feature type="domain" description="Transglutaminase-like" evidence="1">
    <location>
        <begin position="48"/>
        <end position="177"/>
    </location>
</feature>
<organism evidence="2 3">
    <name type="scientific">Aquimarina addita</name>
    <dbReference type="NCBI Taxonomy" id="870485"/>
    <lineage>
        <taxon>Bacteria</taxon>
        <taxon>Pseudomonadati</taxon>
        <taxon>Bacteroidota</taxon>
        <taxon>Flavobacteriia</taxon>
        <taxon>Flavobacteriales</taxon>
        <taxon>Flavobacteriaceae</taxon>
        <taxon>Aquimarina</taxon>
    </lineage>
</organism>
<keyword evidence="3" id="KW-1185">Reference proteome</keyword>
<dbReference type="PANTHER" id="PTHR46333">
    <property type="entry name" value="CYTOKINESIS PROTEIN 3"/>
    <property type="match status" value="1"/>
</dbReference>
<dbReference type="InterPro" id="IPR002931">
    <property type="entry name" value="Transglutaminase-like"/>
</dbReference>
<dbReference type="Gene3D" id="3.10.620.30">
    <property type="match status" value="1"/>
</dbReference>
<proteinExistence type="predicted"/>
<dbReference type="Proteomes" id="UP001500459">
    <property type="component" value="Unassembled WGS sequence"/>
</dbReference>
<evidence type="ECO:0000259" key="1">
    <source>
        <dbReference type="Pfam" id="PF01841"/>
    </source>
</evidence>
<dbReference type="SUPFAM" id="SSF54001">
    <property type="entry name" value="Cysteine proteinases"/>
    <property type="match status" value="1"/>
</dbReference>
<reference evidence="3" key="1">
    <citation type="journal article" date="2019" name="Int. J. Syst. Evol. Microbiol.">
        <title>The Global Catalogue of Microorganisms (GCM) 10K type strain sequencing project: providing services to taxonomists for standard genome sequencing and annotation.</title>
        <authorList>
            <consortium name="The Broad Institute Genomics Platform"/>
            <consortium name="The Broad Institute Genome Sequencing Center for Infectious Disease"/>
            <person name="Wu L."/>
            <person name="Ma J."/>
        </authorList>
    </citation>
    <scope>NUCLEOTIDE SEQUENCE [LARGE SCALE GENOMIC DNA]</scope>
    <source>
        <strain evidence="3">JCM 17106</strain>
    </source>
</reference>
<protein>
    <recommendedName>
        <fullName evidence="1">Transglutaminase-like domain-containing protein</fullName>
    </recommendedName>
</protein>
<comment type="caution">
    <text evidence="2">The sequence shown here is derived from an EMBL/GenBank/DDBJ whole genome shotgun (WGS) entry which is preliminary data.</text>
</comment>
<dbReference type="Pfam" id="PF01841">
    <property type="entry name" value="Transglut_core"/>
    <property type="match status" value="1"/>
</dbReference>
<dbReference type="EMBL" id="BAABCW010000012">
    <property type="protein sequence ID" value="GAA3513223.1"/>
    <property type="molecule type" value="Genomic_DNA"/>
</dbReference>
<dbReference type="RefSeq" id="WP_344928595.1">
    <property type="nucleotide sequence ID" value="NZ_BAABCW010000012.1"/>
</dbReference>
<accession>A0ABP6UNB0</accession>